<keyword evidence="3" id="KW-1185">Reference proteome</keyword>
<comment type="caution">
    <text evidence="2">The sequence shown here is derived from an EMBL/GenBank/DDBJ whole genome shotgun (WGS) entry which is preliminary data.</text>
</comment>
<name>A0A437AK21_9MICR</name>
<gene>
    <name evidence="2" type="ORF">TUBRATIS_20080</name>
</gene>
<protein>
    <submittedName>
        <fullName evidence="2">Uncharacterized protein</fullName>
    </submittedName>
</protein>
<accession>A0A437AK21</accession>
<evidence type="ECO:0000313" key="2">
    <source>
        <dbReference type="EMBL" id="RVD91541.1"/>
    </source>
</evidence>
<dbReference type="Proteomes" id="UP000282876">
    <property type="component" value="Unassembled WGS sequence"/>
</dbReference>
<evidence type="ECO:0000256" key="1">
    <source>
        <dbReference type="SAM" id="MobiDB-lite"/>
    </source>
</evidence>
<dbReference type="AlphaFoldDB" id="A0A437AK21"/>
<dbReference type="VEuPathDB" id="MicrosporidiaDB:TUBRATIS_20080"/>
<proteinExistence type="predicted"/>
<feature type="region of interest" description="Disordered" evidence="1">
    <location>
        <begin position="41"/>
        <end position="60"/>
    </location>
</feature>
<sequence length="185" mass="21750">MTKSDEKKCKENCNCFSKKISVNIKKEESLECEGKKFFTSTETKSYDKHTKIPQSRNSKDDPDLDILKDAFKLLLDDLENLNGYTECLSNKEDFDKKISSLVYQINNVIEDFEEVKSEFEMFIEIYDKFEDQLKNMDMLLIQILKEINFLQVDSENYDDEKDQLLCDIIVFKTNVESVYKSVFTG</sequence>
<dbReference type="EMBL" id="RCSS01000490">
    <property type="protein sequence ID" value="RVD91541.1"/>
    <property type="molecule type" value="Genomic_DNA"/>
</dbReference>
<evidence type="ECO:0000313" key="3">
    <source>
        <dbReference type="Proteomes" id="UP000282876"/>
    </source>
</evidence>
<organism evidence="2 3">
    <name type="scientific">Tubulinosema ratisbonensis</name>
    <dbReference type="NCBI Taxonomy" id="291195"/>
    <lineage>
        <taxon>Eukaryota</taxon>
        <taxon>Fungi</taxon>
        <taxon>Fungi incertae sedis</taxon>
        <taxon>Microsporidia</taxon>
        <taxon>Tubulinosematoidea</taxon>
        <taxon>Tubulinosematidae</taxon>
        <taxon>Tubulinosema</taxon>
    </lineage>
</organism>
<reference evidence="2 3" key="1">
    <citation type="submission" date="2018-10" db="EMBL/GenBank/DDBJ databases">
        <title>Draft genome sequence of the microsporidian Tubulinosema ratisbonensis.</title>
        <authorList>
            <person name="Polonais V."/>
            <person name="Peyretaillade E."/>
            <person name="Niehus S."/>
            <person name="Wawrzyniak I."/>
            <person name="Franchet A."/>
            <person name="Gaspin C."/>
            <person name="Reichstadt M."/>
            <person name="Belser C."/>
            <person name="Labadie K."/>
            <person name="Delbac F."/>
            <person name="Ferrandon D."/>
        </authorList>
    </citation>
    <scope>NUCLEOTIDE SEQUENCE [LARGE SCALE GENOMIC DNA]</scope>
    <source>
        <strain evidence="2 3">Franzen</strain>
    </source>
</reference>